<feature type="compositionally biased region" description="Low complexity" evidence="7">
    <location>
        <begin position="40"/>
        <end position="50"/>
    </location>
</feature>
<evidence type="ECO:0000256" key="5">
    <source>
        <dbReference type="ARBA" id="ARBA00023118"/>
    </source>
</evidence>
<dbReference type="GO" id="GO:0003723">
    <property type="term" value="F:RNA binding"/>
    <property type="evidence" value="ECO:0007669"/>
    <property type="project" value="UniProtKB-KW"/>
</dbReference>
<evidence type="ECO:0000256" key="4">
    <source>
        <dbReference type="ARBA" id="ARBA00022884"/>
    </source>
</evidence>
<keyword evidence="5" id="KW-0051">Antiviral defense</keyword>
<proteinExistence type="inferred from homology"/>
<evidence type="ECO:0000256" key="1">
    <source>
        <dbReference type="ARBA" id="ARBA00003640"/>
    </source>
</evidence>
<dbReference type="GO" id="GO:0051607">
    <property type="term" value="P:defense response to virus"/>
    <property type="evidence" value="ECO:0007669"/>
    <property type="project" value="UniProtKB-KW"/>
</dbReference>
<dbReference type="Pfam" id="PF03750">
    <property type="entry name" value="Csm2_III-A"/>
    <property type="match status" value="1"/>
</dbReference>
<keyword evidence="9" id="KW-1185">Reference proteome</keyword>
<dbReference type="Proteomes" id="UP001154312">
    <property type="component" value="Unassembled WGS sequence"/>
</dbReference>
<dbReference type="InterPro" id="IPR010149">
    <property type="entry name" value="CRISPR-assoc_prot_Csm2_III-A"/>
</dbReference>
<dbReference type="RefSeq" id="WP_277444074.1">
    <property type="nucleotide sequence ID" value="NZ_JAKOAV010000017.1"/>
</dbReference>
<evidence type="ECO:0000256" key="3">
    <source>
        <dbReference type="ARBA" id="ARBA00016118"/>
    </source>
</evidence>
<accession>A0A9X4H266</accession>
<gene>
    <name evidence="8" type="primary">csm2</name>
    <name evidence="8" type="ORF">L7E55_10120</name>
</gene>
<keyword evidence="4" id="KW-0694">RNA-binding</keyword>
<comment type="similarity">
    <text evidence="2">Belongs to the CRISPR-associated Csm2 family.</text>
</comment>
<comment type="function">
    <text evidence="1">This subunit may be involved in monitoring complementarity of crRNA and target RNA.</text>
</comment>
<evidence type="ECO:0000256" key="6">
    <source>
        <dbReference type="ARBA" id="ARBA00031723"/>
    </source>
</evidence>
<evidence type="ECO:0000256" key="7">
    <source>
        <dbReference type="SAM" id="MobiDB-lite"/>
    </source>
</evidence>
<feature type="region of interest" description="Disordered" evidence="7">
    <location>
        <begin position="24"/>
        <end position="56"/>
    </location>
</feature>
<organism evidence="8 9">
    <name type="scientific">Pelotomaculum isophthalicicum JI</name>
    <dbReference type="NCBI Taxonomy" id="947010"/>
    <lineage>
        <taxon>Bacteria</taxon>
        <taxon>Bacillati</taxon>
        <taxon>Bacillota</taxon>
        <taxon>Clostridia</taxon>
        <taxon>Eubacteriales</taxon>
        <taxon>Desulfotomaculaceae</taxon>
        <taxon>Pelotomaculum</taxon>
    </lineage>
</organism>
<dbReference type="EMBL" id="JAKOAV010000017">
    <property type="protein sequence ID" value="MDF9408706.1"/>
    <property type="molecule type" value="Genomic_DNA"/>
</dbReference>
<sequence length="185" mass="21274">MGKCRICGKQTFGDYQYCRQCNSAQKGGRQPERGDRRHYGSTSSYTGRSGNPSSGLNSDYLKDGYFNEKGYLRKEIYTSEAELVAAVLSTKGMTRASLRRFYNKLRGIYSRFKDTRNFEEIKSVLYSFYPNAADAVSKNNNIPVEFRTFINVNVNLAEKDPDHLHGFVEHFQSVIAYFKESGYRR</sequence>
<name>A0A9X4H266_9FIRM</name>
<comment type="caution">
    <text evidence="8">The sequence shown here is derived from an EMBL/GenBank/DDBJ whole genome shotgun (WGS) entry which is preliminary data.</text>
</comment>
<dbReference type="AlphaFoldDB" id="A0A9X4H266"/>
<protein>
    <recommendedName>
        <fullName evidence="3">CRISPR system Cms protein Csm2</fullName>
    </recommendedName>
    <alternativeName>
        <fullName evidence="6">CRISPR type III A-associated protein Csm2</fullName>
    </alternativeName>
</protein>
<evidence type="ECO:0000313" key="9">
    <source>
        <dbReference type="Proteomes" id="UP001154312"/>
    </source>
</evidence>
<evidence type="ECO:0000256" key="2">
    <source>
        <dbReference type="ARBA" id="ARBA00006896"/>
    </source>
</evidence>
<feature type="compositionally biased region" description="Basic and acidic residues" evidence="7">
    <location>
        <begin position="29"/>
        <end position="38"/>
    </location>
</feature>
<evidence type="ECO:0000313" key="8">
    <source>
        <dbReference type="EMBL" id="MDF9408706.1"/>
    </source>
</evidence>
<dbReference type="NCBIfam" id="TIGR01870">
    <property type="entry name" value="cas_TM1810_Csm2"/>
    <property type="match status" value="1"/>
</dbReference>
<reference evidence="8" key="1">
    <citation type="submission" date="2022-02" db="EMBL/GenBank/DDBJ databases">
        <authorList>
            <person name="Leng L."/>
        </authorList>
    </citation>
    <scope>NUCLEOTIDE SEQUENCE</scope>
    <source>
        <strain evidence="8">JI</strain>
    </source>
</reference>